<dbReference type="Proteomes" id="UP001154114">
    <property type="component" value="Chromosome 1"/>
</dbReference>
<evidence type="ECO:0000313" key="2">
    <source>
        <dbReference type="Proteomes" id="UP001154114"/>
    </source>
</evidence>
<dbReference type="OrthoDB" id="19653at2759"/>
<protein>
    <submittedName>
        <fullName evidence="1">Uncharacterized protein</fullName>
    </submittedName>
</protein>
<sequence>MILLRDPTPTESDLLPEKWLPTTEKEENYFDIGSATLQPGGPFEKDVAFWDMFYHDRAKDYHGINLHDI</sequence>
<reference evidence="1" key="1">
    <citation type="submission" date="2021-12" db="EMBL/GenBank/DDBJ databases">
        <authorList>
            <person name="King R."/>
        </authorList>
    </citation>
    <scope>NUCLEOTIDE SEQUENCE</scope>
</reference>
<dbReference type="EMBL" id="LR824004">
    <property type="protein sequence ID" value="CAD0193824.1"/>
    <property type="molecule type" value="Genomic_DNA"/>
</dbReference>
<organism evidence="1 2">
    <name type="scientific">Chrysodeixis includens</name>
    <name type="common">Soybean looper</name>
    <name type="synonym">Pseudoplusia includens</name>
    <dbReference type="NCBI Taxonomy" id="689277"/>
    <lineage>
        <taxon>Eukaryota</taxon>
        <taxon>Metazoa</taxon>
        <taxon>Ecdysozoa</taxon>
        <taxon>Arthropoda</taxon>
        <taxon>Hexapoda</taxon>
        <taxon>Insecta</taxon>
        <taxon>Pterygota</taxon>
        <taxon>Neoptera</taxon>
        <taxon>Endopterygota</taxon>
        <taxon>Lepidoptera</taxon>
        <taxon>Glossata</taxon>
        <taxon>Ditrysia</taxon>
        <taxon>Noctuoidea</taxon>
        <taxon>Noctuidae</taxon>
        <taxon>Plusiinae</taxon>
        <taxon>Chrysodeixis</taxon>
    </lineage>
</organism>
<keyword evidence="2" id="KW-1185">Reference proteome</keyword>
<dbReference type="AlphaFoldDB" id="A0A9N8KWR4"/>
<proteinExistence type="predicted"/>
<evidence type="ECO:0000313" key="1">
    <source>
        <dbReference type="EMBL" id="CAD0193824.1"/>
    </source>
</evidence>
<name>A0A9N8KWR4_CHRIL</name>
<accession>A0A9N8KWR4</accession>
<gene>
    <name evidence="1" type="ORF">CINC_LOCUS121</name>
</gene>